<feature type="compositionally biased region" description="Basic and acidic residues" evidence="1">
    <location>
        <begin position="534"/>
        <end position="551"/>
    </location>
</feature>
<name>A0AAN7L9V9_TRANT</name>
<dbReference type="CDD" id="cd12432">
    <property type="entry name" value="RRM_ACINU"/>
    <property type="match status" value="1"/>
</dbReference>
<feature type="region of interest" description="Disordered" evidence="1">
    <location>
        <begin position="139"/>
        <end position="236"/>
    </location>
</feature>
<dbReference type="InterPro" id="IPR035979">
    <property type="entry name" value="RBD_domain_sf"/>
</dbReference>
<dbReference type="GO" id="GO:0003676">
    <property type="term" value="F:nucleic acid binding"/>
    <property type="evidence" value="ECO:0007669"/>
    <property type="project" value="InterPro"/>
</dbReference>
<dbReference type="Pfam" id="PF16294">
    <property type="entry name" value="RSB_motif"/>
    <property type="match status" value="1"/>
</dbReference>
<organism evidence="3 4">
    <name type="scientific">Trapa natans</name>
    <name type="common">Water chestnut</name>
    <dbReference type="NCBI Taxonomy" id="22666"/>
    <lineage>
        <taxon>Eukaryota</taxon>
        <taxon>Viridiplantae</taxon>
        <taxon>Streptophyta</taxon>
        <taxon>Embryophyta</taxon>
        <taxon>Tracheophyta</taxon>
        <taxon>Spermatophyta</taxon>
        <taxon>Magnoliopsida</taxon>
        <taxon>eudicotyledons</taxon>
        <taxon>Gunneridae</taxon>
        <taxon>Pentapetalae</taxon>
        <taxon>rosids</taxon>
        <taxon>malvids</taxon>
        <taxon>Myrtales</taxon>
        <taxon>Lythraceae</taxon>
        <taxon>Trapa</taxon>
    </lineage>
</organism>
<protein>
    <recommendedName>
        <fullName evidence="2">SAP domain-containing protein</fullName>
    </recommendedName>
</protein>
<dbReference type="SUPFAM" id="SSF68906">
    <property type="entry name" value="SAP domain"/>
    <property type="match status" value="1"/>
</dbReference>
<dbReference type="InterPro" id="IPR003034">
    <property type="entry name" value="SAP_dom"/>
</dbReference>
<evidence type="ECO:0000256" key="1">
    <source>
        <dbReference type="SAM" id="MobiDB-lite"/>
    </source>
</evidence>
<dbReference type="InterPro" id="IPR036361">
    <property type="entry name" value="SAP_dom_sf"/>
</dbReference>
<proteinExistence type="predicted"/>
<dbReference type="SMART" id="SM00513">
    <property type="entry name" value="SAP"/>
    <property type="match status" value="1"/>
</dbReference>
<evidence type="ECO:0000313" key="4">
    <source>
        <dbReference type="Proteomes" id="UP001346149"/>
    </source>
</evidence>
<feature type="compositionally biased region" description="Basic and acidic residues" evidence="1">
    <location>
        <begin position="191"/>
        <end position="212"/>
    </location>
</feature>
<dbReference type="EMBL" id="JAXQNO010000018">
    <property type="protein sequence ID" value="KAK4777067.1"/>
    <property type="molecule type" value="Genomic_DNA"/>
</dbReference>
<dbReference type="Gene3D" id="1.10.720.30">
    <property type="entry name" value="SAP domain"/>
    <property type="match status" value="1"/>
</dbReference>
<dbReference type="Proteomes" id="UP001346149">
    <property type="component" value="Unassembled WGS sequence"/>
</dbReference>
<sequence length="793" mass="88554">MTPGLCRYDTFLQLWVIRVNKSAQRRNPRNVLIPDRISSVSPHVSPSTGAEYGLKQKVRIRRLSPGVSGVLCLEPDFYSVHLFKDQKMSSYPILDNRPIDQWKVVELKEELKKRKLTTRGLKEDLIKRLDEAIRIERENTEKEKAEEGNAEIEEAEEENAEMEKAEEENAEIEKAEEENVEMDKAEEENAEAEKREDGKIERDPSNKSRVDNSETDASSSPNDVEQIDKNNEKVDDARVAIDINGILETSDQAVQVGGSTTICASGEVEVLTAPSTALESDIEATTTEISVEVKESTVMDATPTEEDQQNLEKWENVVSGNQLEDEDPKHQVKSEDIKIPPQVDATLDSASPNNQVSDVSSNLGFPVKSDNIDNNSVTINQNNELKDNINADNMKLDLDVVKPEMVEPSSSDVVPVDGKSHPMDVEELHESRVAVEEKDDKNNSLDLDMNMNNENADLVYSEKLNLDRSSGDDSMEEDVLEDKRIDSKHNEEEVGNKYTKTDVATVNEETPIDIVGDAIVKNVKDDDSLQSTLSEKRKLNDGDNDNKEPVKRQRKWNSEGITPTAKPKDSLQIPTTRPNFSRSDSTASEDTPKERVVPPPQDPPTNSLRIDRFLRPFTLKAVQELLGKTGTVKSFWMDHIKTHCYVTYSSVEEAVETRNAVYNLKWPPNGGRLLMAEFVQPEEVKARLEAPPPQAPPPPAAATVQPSQPPAPRQHAAPPKMQLPPPPPLPTPAQDRGVHLPPPPPLPEKADPTIITLDVLFRKTKATPRIYYLPLSEEQVAAKLSSQGKAHRQ</sequence>
<evidence type="ECO:0000313" key="3">
    <source>
        <dbReference type="EMBL" id="KAK4777067.1"/>
    </source>
</evidence>
<dbReference type="InterPro" id="IPR032552">
    <property type="entry name" value="RSB_motif"/>
</dbReference>
<feature type="region of interest" description="Disordered" evidence="1">
    <location>
        <begin position="531"/>
        <end position="608"/>
    </location>
</feature>
<feature type="compositionally biased region" description="Acidic residues" evidence="1">
    <location>
        <begin position="148"/>
        <end position="190"/>
    </location>
</feature>
<dbReference type="SUPFAM" id="SSF54928">
    <property type="entry name" value="RNA-binding domain, RBD"/>
    <property type="match status" value="1"/>
</dbReference>
<comment type="caution">
    <text evidence="3">The sequence shown here is derived from an EMBL/GenBank/DDBJ whole genome shotgun (WGS) entry which is preliminary data.</text>
</comment>
<feature type="compositionally biased region" description="Pro residues" evidence="1">
    <location>
        <begin position="690"/>
        <end position="700"/>
    </location>
</feature>
<dbReference type="PANTHER" id="PTHR47031">
    <property type="entry name" value="SAP DNA-BINDING DOMAIN-CONTAINING PROTEIN"/>
    <property type="match status" value="1"/>
</dbReference>
<feature type="region of interest" description="Disordered" evidence="1">
    <location>
        <begin position="685"/>
        <end position="752"/>
    </location>
</feature>
<dbReference type="AlphaFoldDB" id="A0AAN7L9V9"/>
<dbReference type="Pfam" id="PF02037">
    <property type="entry name" value="SAP"/>
    <property type="match status" value="1"/>
</dbReference>
<evidence type="ECO:0000259" key="2">
    <source>
        <dbReference type="PROSITE" id="PS50800"/>
    </source>
</evidence>
<feature type="domain" description="SAP" evidence="2">
    <location>
        <begin position="99"/>
        <end position="133"/>
    </location>
</feature>
<gene>
    <name evidence="3" type="ORF">SAY86_005755</name>
</gene>
<reference evidence="3 4" key="1">
    <citation type="journal article" date="2023" name="Hortic Res">
        <title>Pangenome of water caltrop reveals structural variations and asymmetric subgenome divergence after allopolyploidization.</title>
        <authorList>
            <person name="Zhang X."/>
            <person name="Chen Y."/>
            <person name="Wang L."/>
            <person name="Yuan Y."/>
            <person name="Fang M."/>
            <person name="Shi L."/>
            <person name="Lu R."/>
            <person name="Comes H.P."/>
            <person name="Ma Y."/>
            <person name="Chen Y."/>
            <person name="Huang G."/>
            <person name="Zhou Y."/>
            <person name="Zheng Z."/>
            <person name="Qiu Y."/>
        </authorList>
    </citation>
    <scope>NUCLEOTIDE SEQUENCE [LARGE SCALE GENOMIC DNA]</scope>
    <source>
        <strain evidence="3">F231</strain>
    </source>
</reference>
<feature type="region of interest" description="Disordered" evidence="1">
    <location>
        <begin position="466"/>
        <end position="496"/>
    </location>
</feature>
<feature type="compositionally biased region" description="Polar residues" evidence="1">
    <location>
        <begin position="572"/>
        <end position="589"/>
    </location>
</feature>
<accession>A0AAN7L9V9</accession>
<dbReference type="InterPro" id="IPR034257">
    <property type="entry name" value="Acinus_RRM"/>
</dbReference>
<keyword evidence="4" id="KW-1185">Reference proteome</keyword>
<dbReference type="PROSITE" id="PS50800">
    <property type="entry name" value="SAP"/>
    <property type="match status" value="1"/>
</dbReference>
<dbReference type="PANTHER" id="PTHR47031:SF3">
    <property type="entry name" value="SAP DOMAIN-CONTAINING PROTEIN"/>
    <property type="match status" value="1"/>
</dbReference>
<feature type="compositionally biased region" description="Basic and acidic residues" evidence="1">
    <location>
        <begin position="226"/>
        <end position="236"/>
    </location>
</feature>
<feature type="compositionally biased region" description="Basic and acidic residues" evidence="1">
    <location>
        <begin position="481"/>
        <end position="495"/>
    </location>
</feature>
<feature type="compositionally biased region" description="Pro residues" evidence="1">
    <location>
        <begin position="721"/>
        <end position="731"/>
    </location>
</feature>